<reference evidence="2 3" key="1">
    <citation type="submission" date="2015-10" db="EMBL/GenBank/DDBJ databases">
        <title>Draft Genome of Actinomyces odontolyticus subsp. actinosynbacter strain XH001.</title>
        <authorList>
            <person name="Mclean J.S."/>
            <person name="He X."/>
        </authorList>
    </citation>
    <scope>NUCLEOTIDE SEQUENCE [LARGE SCALE GENOMIC DNA]</scope>
    <source>
        <strain evidence="2 3">XH001</strain>
    </source>
</reference>
<dbReference type="AlphaFoldDB" id="A0A0V8RYJ5"/>
<evidence type="ECO:0008006" key="4">
    <source>
        <dbReference type="Google" id="ProtNLM"/>
    </source>
</evidence>
<protein>
    <recommendedName>
        <fullName evidence="4">DUF4381 domain-containing protein</fullName>
    </recommendedName>
</protein>
<proteinExistence type="predicted"/>
<dbReference type="OrthoDB" id="3251764at2"/>
<gene>
    <name evidence="2" type="ORF">APY09_01690</name>
</gene>
<evidence type="ECO:0000313" key="2">
    <source>
        <dbReference type="EMBL" id="KSW13102.1"/>
    </source>
</evidence>
<name>A0A0V8RYJ5_9ACTO</name>
<keyword evidence="1" id="KW-1133">Transmembrane helix</keyword>
<dbReference type="Proteomes" id="UP000054686">
    <property type="component" value="Unassembled WGS sequence"/>
</dbReference>
<accession>A0A0V8RYJ5</accession>
<evidence type="ECO:0000313" key="3">
    <source>
        <dbReference type="Proteomes" id="UP000054686"/>
    </source>
</evidence>
<comment type="caution">
    <text evidence="2">The sequence shown here is derived from an EMBL/GenBank/DDBJ whole genome shotgun (WGS) entry which is preliminary data.</text>
</comment>
<organism evidence="2 3">
    <name type="scientific">Schaalia odontolytica</name>
    <dbReference type="NCBI Taxonomy" id="1660"/>
    <lineage>
        <taxon>Bacteria</taxon>
        <taxon>Bacillati</taxon>
        <taxon>Actinomycetota</taxon>
        <taxon>Actinomycetes</taxon>
        <taxon>Actinomycetales</taxon>
        <taxon>Actinomycetaceae</taxon>
        <taxon>Schaalia</taxon>
    </lineage>
</organism>
<keyword evidence="1" id="KW-0812">Transmembrane</keyword>
<sequence>MSGDLTNGLNDPALYPNWMWILGTVLVVAVLGWIVYSIWRWWTSRIGEVMELQTITDARRKKYLTYIDQIADRYADGDLDARGVHLALAGLMRALGTERTGRDLEVATVSEVRELVPVWPGLANILQACEVPSFSGDEIPQGQPSHEAVTNVLTMAVEAVNV</sequence>
<dbReference type="EMBL" id="LLVT01000001">
    <property type="protein sequence ID" value="KSW13102.1"/>
    <property type="molecule type" value="Genomic_DNA"/>
</dbReference>
<keyword evidence="1" id="KW-0472">Membrane</keyword>
<evidence type="ECO:0000256" key="1">
    <source>
        <dbReference type="SAM" id="Phobius"/>
    </source>
</evidence>
<dbReference type="RefSeq" id="WP_060565880.1">
    <property type="nucleotide sequence ID" value="NZ_CP040006.1"/>
</dbReference>
<feature type="transmembrane region" description="Helical" evidence="1">
    <location>
        <begin position="20"/>
        <end position="39"/>
    </location>
</feature>